<dbReference type="Pfam" id="PF13639">
    <property type="entry name" value="zf-RING_2"/>
    <property type="match status" value="1"/>
</dbReference>
<dbReference type="InterPro" id="IPR013083">
    <property type="entry name" value="Znf_RING/FYVE/PHD"/>
</dbReference>
<dbReference type="InterPro" id="IPR001841">
    <property type="entry name" value="Znf_RING"/>
</dbReference>
<sequence>MNNNNNNIDPSPTFMEVEFHPFIEIINNERYRFFNTLDSLASDIPLTLVLMDETTVPVGLVSKNGSTFSSIGSISGSVSKHSAEIFIQKFRGIAEFCQTLLRSERCGECFKLIYKPKTTRRGDRTSTTTTVLQSSSTLSSSSSSNFNLHQYMMVQFDKYRVDLIKRVHTLSSAMVKTLDKSNGGTFPFRVSRFENRVLCNRLVTLEKMRMQLRQEIQTTSSNYCRVRQPPSTMENIISVHAMAIQADRQVDEFVNKILLKFPSAPSSSMTAAATRRTRENAQLEQYWNLNRQVSRLVMTETTLVLGENRVVSTMEQEAIIRLFMVEVLKGLSRKVWIKDGSRCTSEDDDQVICAVCLGEMKVGDDARAMEYCSHKFHFSCIFEWMVKGKLTCPLCRHETPFGINGFEVKRRRLLS</sequence>
<dbReference type="EMBL" id="MVGT01003736">
    <property type="protein sequence ID" value="OVA03305.1"/>
    <property type="molecule type" value="Genomic_DNA"/>
</dbReference>
<dbReference type="GO" id="GO:0061630">
    <property type="term" value="F:ubiquitin protein ligase activity"/>
    <property type="evidence" value="ECO:0007669"/>
    <property type="project" value="TreeGrafter"/>
</dbReference>
<dbReference type="PANTHER" id="PTHR22765:SF434">
    <property type="entry name" value="GB|AAD18119.1-RELATED"/>
    <property type="match status" value="1"/>
</dbReference>
<dbReference type="SUPFAM" id="SSF57850">
    <property type="entry name" value="RING/U-box"/>
    <property type="match status" value="1"/>
</dbReference>
<keyword evidence="1" id="KW-0863">Zinc-finger</keyword>
<dbReference type="PROSITE" id="PS50089">
    <property type="entry name" value="ZF_RING_2"/>
    <property type="match status" value="1"/>
</dbReference>
<dbReference type="STRING" id="56857.A0A200PYR2"/>
<dbReference type="Proteomes" id="UP000195402">
    <property type="component" value="Unassembled WGS sequence"/>
</dbReference>
<dbReference type="SMART" id="SM00184">
    <property type="entry name" value="RING"/>
    <property type="match status" value="1"/>
</dbReference>
<accession>A0A200PYR2</accession>
<evidence type="ECO:0000256" key="1">
    <source>
        <dbReference type="PROSITE-ProRule" id="PRU00175"/>
    </source>
</evidence>
<comment type="caution">
    <text evidence="3">The sequence shown here is derived from an EMBL/GenBank/DDBJ whole genome shotgun (WGS) entry which is preliminary data.</text>
</comment>
<protein>
    <submittedName>
        <fullName evidence="3">Zinc finger protein</fullName>
    </submittedName>
</protein>
<keyword evidence="1" id="KW-0862">Zinc</keyword>
<organism evidence="3 4">
    <name type="scientific">Macleaya cordata</name>
    <name type="common">Five-seeded plume-poppy</name>
    <name type="synonym">Bocconia cordata</name>
    <dbReference type="NCBI Taxonomy" id="56857"/>
    <lineage>
        <taxon>Eukaryota</taxon>
        <taxon>Viridiplantae</taxon>
        <taxon>Streptophyta</taxon>
        <taxon>Embryophyta</taxon>
        <taxon>Tracheophyta</taxon>
        <taxon>Spermatophyta</taxon>
        <taxon>Magnoliopsida</taxon>
        <taxon>Ranunculales</taxon>
        <taxon>Papaveraceae</taxon>
        <taxon>Papaveroideae</taxon>
        <taxon>Macleaya</taxon>
    </lineage>
</organism>
<keyword evidence="4" id="KW-1185">Reference proteome</keyword>
<dbReference type="UniPathway" id="UPA00143"/>
<dbReference type="GO" id="GO:0006511">
    <property type="term" value="P:ubiquitin-dependent protein catabolic process"/>
    <property type="evidence" value="ECO:0007669"/>
    <property type="project" value="TreeGrafter"/>
</dbReference>
<proteinExistence type="predicted"/>
<gene>
    <name evidence="3" type="ORF">BVC80_517g7</name>
</gene>
<evidence type="ECO:0000313" key="3">
    <source>
        <dbReference type="EMBL" id="OVA03305.1"/>
    </source>
</evidence>
<dbReference type="PANTHER" id="PTHR22765">
    <property type="entry name" value="RING FINGER AND PROTEASE ASSOCIATED DOMAIN-CONTAINING"/>
    <property type="match status" value="1"/>
</dbReference>
<dbReference type="Gene3D" id="3.30.40.10">
    <property type="entry name" value="Zinc/RING finger domain, C3HC4 (zinc finger)"/>
    <property type="match status" value="1"/>
</dbReference>
<keyword evidence="1" id="KW-0479">Metal-binding</keyword>
<dbReference type="CDD" id="cd16448">
    <property type="entry name" value="RING-H2"/>
    <property type="match status" value="1"/>
</dbReference>
<evidence type="ECO:0000259" key="2">
    <source>
        <dbReference type="PROSITE" id="PS50089"/>
    </source>
</evidence>
<name>A0A200PYR2_MACCD</name>
<dbReference type="AlphaFoldDB" id="A0A200PYR2"/>
<dbReference type="InParanoid" id="A0A200PYR2"/>
<dbReference type="OrthoDB" id="21204at2759"/>
<dbReference type="GO" id="GO:0008270">
    <property type="term" value="F:zinc ion binding"/>
    <property type="evidence" value="ECO:0007669"/>
    <property type="project" value="UniProtKB-KW"/>
</dbReference>
<dbReference type="InterPro" id="IPR051826">
    <property type="entry name" value="E3_ubiquitin-ligase_domain"/>
</dbReference>
<feature type="domain" description="RING-type" evidence="2">
    <location>
        <begin position="353"/>
        <end position="396"/>
    </location>
</feature>
<reference evidence="3 4" key="1">
    <citation type="journal article" date="2017" name="Mol. Plant">
        <title>The Genome of Medicinal Plant Macleaya cordata Provides New Insights into Benzylisoquinoline Alkaloids Metabolism.</title>
        <authorList>
            <person name="Liu X."/>
            <person name="Liu Y."/>
            <person name="Huang P."/>
            <person name="Ma Y."/>
            <person name="Qing Z."/>
            <person name="Tang Q."/>
            <person name="Cao H."/>
            <person name="Cheng P."/>
            <person name="Zheng Y."/>
            <person name="Yuan Z."/>
            <person name="Zhou Y."/>
            <person name="Liu J."/>
            <person name="Tang Z."/>
            <person name="Zhuo Y."/>
            <person name="Zhang Y."/>
            <person name="Yu L."/>
            <person name="Huang J."/>
            <person name="Yang P."/>
            <person name="Peng Q."/>
            <person name="Zhang J."/>
            <person name="Jiang W."/>
            <person name="Zhang Z."/>
            <person name="Lin K."/>
            <person name="Ro D.K."/>
            <person name="Chen X."/>
            <person name="Xiong X."/>
            <person name="Shang Y."/>
            <person name="Huang S."/>
            <person name="Zeng J."/>
        </authorList>
    </citation>
    <scope>NUCLEOTIDE SEQUENCE [LARGE SCALE GENOMIC DNA]</scope>
    <source>
        <strain evidence="4">cv. BLH2017</strain>
        <tissue evidence="3">Root</tissue>
    </source>
</reference>
<dbReference type="GO" id="GO:0016567">
    <property type="term" value="P:protein ubiquitination"/>
    <property type="evidence" value="ECO:0007669"/>
    <property type="project" value="UniProtKB-UniPathway"/>
</dbReference>
<evidence type="ECO:0000313" key="4">
    <source>
        <dbReference type="Proteomes" id="UP000195402"/>
    </source>
</evidence>